<protein>
    <submittedName>
        <fullName evidence="1">Uncharacterized protein</fullName>
    </submittedName>
</protein>
<sequence length="132" mass="14766">MQCWVVKCGFQTIYRPRFLLKELGTAKSVALSEELDTTTPEEDQHGSFALCGFNPCAASKNAEEPQAHPLELFLIEGDITYTQPDACRPSSVPVMVHYGWLGDAHISFDVSTTSTVRPIWKQHPIRGELEIM</sequence>
<reference evidence="1" key="1">
    <citation type="journal article" date="2020" name="Stud. Mycol.">
        <title>101 Dothideomycetes genomes: a test case for predicting lifestyles and emergence of pathogens.</title>
        <authorList>
            <person name="Haridas S."/>
            <person name="Albert R."/>
            <person name="Binder M."/>
            <person name="Bloem J."/>
            <person name="Labutti K."/>
            <person name="Salamov A."/>
            <person name="Andreopoulos B."/>
            <person name="Baker S."/>
            <person name="Barry K."/>
            <person name="Bills G."/>
            <person name="Bluhm B."/>
            <person name="Cannon C."/>
            <person name="Castanera R."/>
            <person name="Culley D."/>
            <person name="Daum C."/>
            <person name="Ezra D."/>
            <person name="Gonzalez J."/>
            <person name="Henrissat B."/>
            <person name="Kuo A."/>
            <person name="Liang C."/>
            <person name="Lipzen A."/>
            <person name="Lutzoni F."/>
            <person name="Magnuson J."/>
            <person name="Mondo S."/>
            <person name="Nolan M."/>
            <person name="Ohm R."/>
            <person name="Pangilinan J."/>
            <person name="Park H.-J."/>
            <person name="Ramirez L."/>
            <person name="Alfaro M."/>
            <person name="Sun H."/>
            <person name="Tritt A."/>
            <person name="Yoshinaga Y."/>
            <person name="Zwiers L.-H."/>
            <person name="Turgeon B."/>
            <person name="Goodwin S."/>
            <person name="Spatafora J."/>
            <person name="Crous P."/>
            <person name="Grigoriev I."/>
        </authorList>
    </citation>
    <scope>NUCLEOTIDE SEQUENCE</scope>
    <source>
        <strain evidence="1">CBS 480.64</strain>
    </source>
</reference>
<accession>A0A6A7BUK3</accession>
<keyword evidence="2" id="KW-1185">Reference proteome</keyword>
<evidence type="ECO:0000313" key="1">
    <source>
        <dbReference type="EMBL" id="KAF2859016.1"/>
    </source>
</evidence>
<organism evidence="1 2">
    <name type="scientific">Piedraia hortae CBS 480.64</name>
    <dbReference type="NCBI Taxonomy" id="1314780"/>
    <lineage>
        <taxon>Eukaryota</taxon>
        <taxon>Fungi</taxon>
        <taxon>Dikarya</taxon>
        <taxon>Ascomycota</taxon>
        <taxon>Pezizomycotina</taxon>
        <taxon>Dothideomycetes</taxon>
        <taxon>Dothideomycetidae</taxon>
        <taxon>Capnodiales</taxon>
        <taxon>Piedraiaceae</taxon>
        <taxon>Piedraia</taxon>
    </lineage>
</organism>
<feature type="non-terminal residue" evidence="1">
    <location>
        <position position="132"/>
    </location>
</feature>
<dbReference type="Proteomes" id="UP000799421">
    <property type="component" value="Unassembled WGS sequence"/>
</dbReference>
<proteinExistence type="predicted"/>
<dbReference type="EMBL" id="MU005999">
    <property type="protein sequence ID" value="KAF2859016.1"/>
    <property type="molecule type" value="Genomic_DNA"/>
</dbReference>
<evidence type="ECO:0000313" key="2">
    <source>
        <dbReference type="Proteomes" id="UP000799421"/>
    </source>
</evidence>
<name>A0A6A7BUK3_9PEZI</name>
<dbReference type="AlphaFoldDB" id="A0A6A7BUK3"/>
<gene>
    <name evidence="1" type="ORF">K470DRAFT_259294</name>
</gene>